<dbReference type="InterPro" id="IPR014352">
    <property type="entry name" value="FERM/acyl-CoA-bd_prot_sf"/>
</dbReference>
<dbReference type="PANTHER" id="PTHR23310:SF62">
    <property type="entry name" value="ACYL-COA BINDING PROTEIN 1, ISOFORM A"/>
    <property type="match status" value="1"/>
</dbReference>
<dbReference type="InterPro" id="IPR035984">
    <property type="entry name" value="Acyl-CoA-binding_sf"/>
</dbReference>
<protein>
    <submittedName>
        <fullName evidence="3">Acyl-CoA-binding protein</fullName>
    </submittedName>
</protein>
<dbReference type="STRING" id="592050.SAMN05421875_10562"/>
<dbReference type="PRINTS" id="PR00689">
    <property type="entry name" value="ACOABINDINGP"/>
</dbReference>
<accession>A0A1H3YDH5</accession>
<organism evidence="3 4">
    <name type="scientific">Acidovorax soli</name>
    <dbReference type="NCBI Taxonomy" id="592050"/>
    <lineage>
        <taxon>Bacteria</taxon>
        <taxon>Pseudomonadati</taxon>
        <taxon>Pseudomonadota</taxon>
        <taxon>Betaproteobacteria</taxon>
        <taxon>Burkholderiales</taxon>
        <taxon>Comamonadaceae</taxon>
        <taxon>Acidovorax</taxon>
    </lineage>
</organism>
<dbReference type="RefSeq" id="WP_092697471.1">
    <property type="nucleotide sequence ID" value="NZ_CAXIQL010000086.1"/>
</dbReference>
<dbReference type="InterPro" id="IPR000582">
    <property type="entry name" value="Acyl-CoA-binding_protein"/>
</dbReference>
<dbReference type="Proteomes" id="UP000199002">
    <property type="component" value="Unassembled WGS sequence"/>
</dbReference>
<dbReference type="GeneID" id="34233224"/>
<evidence type="ECO:0000313" key="3">
    <source>
        <dbReference type="EMBL" id="SEA09054.1"/>
    </source>
</evidence>
<dbReference type="AlphaFoldDB" id="A0A1H3YDH5"/>
<feature type="domain" description="ACB" evidence="2">
    <location>
        <begin position="4"/>
        <end position="84"/>
    </location>
</feature>
<name>A0A1H3YDH5_9BURK</name>
<dbReference type="Pfam" id="PF00887">
    <property type="entry name" value="ACBP"/>
    <property type="match status" value="1"/>
</dbReference>
<dbReference type="PANTHER" id="PTHR23310">
    <property type="entry name" value="ACYL-COA-BINDING PROTEIN, ACBP"/>
    <property type="match status" value="1"/>
</dbReference>
<proteinExistence type="predicted"/>
<gene>
    <name evidence="3" type="ORF">SAMN05421875_10562</name>
</gene>
<evidence type="ECO:0000256" key="1">
    <source>
        <dbReference type="ARBA" id="ARBA00023121"/>
    </source>
</evidence>
<sequence>MADLNATFEAAVANSKNLSERPDNVTLLKIYALYKQATAGDNSEKKPGFSDVVARAKWDAWEKLKGTGLDTAKQQYIDLIESLS</sequence>
<dbReference type="GO" id="GO:0000062">
    <property type="term" value="F:fatty-acyl-CoA binding"/>
    <property type="evidence" value="ECO:0007669"/>
    <property type="project" value="InterPro"/>
</dbReference>
<reference evidence="4" key="1">
    <citation type="submission" date="2016-10" db="EMBL/GenBank/DDBJ databases">
        <authorList>
            <person name="Varghese N."/>
            <person name="Submissions S."/>
        </authorList>
    </citation>
    <scope>NUCLEOTIDE SEQUENCE [LARGE SCALE GENOMIC DNA]</scope>
    <source>
        <strain evidence="4">DSM 25157</strain>
    </source>
</reference>
<dbReference type="EMBL" id="FNQJ01000005">
    <property type="protein sequence ID" value="SEA09054.1"/>
    <property type="molecule type" value="Genomic_DNA"/>
</dbReference>
<dbReference type="SUPFAM" id="SSF47027">
    <property type="entry name" value="Acyl-CoA binding protein"/>
    <property type="match status" value="1"/>
</dbReference>
<dbReference type="PROSITE" id="PS51228">
    <property type="entry name" value="ACB_2"/>
    <property type="match status" value="1"/>
</dbReference>
<dbReference type="Gene3D" id="1.20.80.10">
    <property type="match status" value="1"/>
</dbReference>
<keyword evidence="1" id="KW-0446">Lipid-binding</keyword>
<dbReference type="GO" id="GO:0006631">
    <property type="term" value="P:fatty acid metabolic process"/>
    <property type="evidence" value="ECO:0007669"/>
    <property type="project" value="TreeGrafter"/>
</dbReference>
<keyword evidence="4" id="KW-1185">Reference proteome</keyword>
<evidence type="ECO:0000259" key="2">
    <source>
        <dbReference type="PROSITE" id="PS51228"/>
    </source>
</evidence>
<evidence type="ECO:0000313" key="4">
    <source>
        <dbReference type="Proteomes" id="UP000199002"/>
    </source>
</evidence>